<comment type="caution">
    <text evidence="1">The sequence shown here is derived from an EMBL/GenBank/DDBJ whole genome shotgun (WGS) entry which is preliminary data.</text>
</comment>
<evidence type="ECO:0000313" key="2">
    <source>
        <dbReference type="Proteomes" id="UP001430356"/>
    </source>
</evidence>
<protein>
    <submittedName>
        <fullName evidence="1">Uncharacterized protein</fullName>
    </submittedName>
</protein>
<keyword evidence="2" id="KW-1185">Reference proteome</keyword>
<accession>A0AAW0EUD4</accession>
<name>A0AAW0EUD4_9TRYP</name>
<dbReference type="Proteomes" id="UP001430356">
    <property type="component" value="Unassembled WGS sequence"/>
</dbReference>
<sequence>MHRLTRVHRTGPSVRWLWEGGAGWPGIARINAVGAVQEPQVGMLMRAGKDPTPVLRFVLSTSTFFPEAPLPCDLTQAAAALKTCSSTAASPPPTGTPDTITGDGHLYTVDVNGPSAFLAKLCEVLTGDVLVELSGRLHVTSYTYWRAGTHMCPTVRLSHEGLRSTAETLTVLHAPPSTEGRQNRLHRVIFTDVNV</sequence>
<evidence type="ECO:0000313" key="1">
    <source>
        <dbReference type="EMBL" id="KAK7196604.1"/>
    </source>
</evidence>
<gene>
    <name evidence="1" type="ORF">NESM_000598900</name>
</gene>
<dbReference type="EMBL" id="JAECZO010000080">
    <property type="protein sequence ID" value="KAK7196604.1"/>
    <property type="molecule type" value="Genomic_DNA"/>
</dbReference>
<reference evidence="1 2" key="1">
    <citation type="journal article" date="2021" name="MBio">
        <title>A New Model Trypanosomatid, Novymonas esmeraldas: Genomic Perception of Its 'Candidatus Pandoraea novymonadis' Endosymbiont.</title>
        <authorList>
            <person name="Zakharova A."/>
            <person name="Saura A."/>
            <person name="Butenko A."/>
            <person name="Podesvova L."/>
            <person name="Warmusova S."/>
            <person name="Kostygov A.Y."/>
            <person name="Nenarokova A."/>
            <person name="Lukes J."/>
            <person name="Opperdoes F.R."/>
            <person name="Yurchenko V."/>
        </authorList>
    </citation>
    <scope>NUCLEOTIDE SEQUENCE [LARGE SCALE GENOMIC DNA]</scope>
    <source>
        <strain evidence="1 2">E262AT.01</strain>
    </source>
</reference>
<dbReference type="AlphaFoldDB" id="A0AAW0EUD4"/>
<proteinExistence type="predicted"/>
<organism evidence="1 2">
    <name type="scientific">Novymonas esmeraldas</name>
    <dbReference type="NCBI Taxonomy" id="1808958"/>
    <lineage>
        <taxon>Eukaryota</taxon>
        <taxon>Discoba</taxon>
        <taxon>Euglenozoa</taxon>
        <taxon>Kinetoplastea</taxon>
        <taxon>Metakinetoplastina</taxon>
        <taxon>Trypanosomatida</taxon>
        <taxon>Trypanosomatidae</taxon>
        <taxon>Novymonas</taxon>
    </lineage>
</organism>